<dbReference type="EMBL" id="LJIJ01001200">
    <property type="protein sequence ID" value="ODM92556.1"/>
    <property type="molecule type" value="Genomic_DNA"/>
</dbReference>
<accession>A0A1D2MHV2</accession>
<keyword evidence="7" id="KW-0732">Signal</keyword>
<dbReference type="GO" id="GO:0006816">
    <property type="term" value="P:calcium ion transport"/>
    <property type="evidence" value="ECO:0007669"/>
    <property type="project" value="UniProtKB-KW"/>
</dbReference>
<dbReference type="STRING" id="48709.A0A1D2MHV2"/>
<keyword evidence="5" id="KW-0109">Calcium transport</keyword>
<evidence type="ECO:0000256" key="12">
    <source>
        <dbReference type="ARBA" id="ARBA00023136"/>
    </source>
</evidence>
<name>A0A1D2MHV2_ORCCI</name>
<evidence type="ECO:0000256" key="2">
    <source>
        <dbReference type="ARBA" id="ARBA00006833"/>
    </source>
</evidence>
<keyword evidence="11" id="KW-0406">Ion transport</keyword>
<feature type="region of interest" description="Disordered" evidence="14">
    <location>
        <begin position="257"/>
        <end position="288"/>
    </location>
</feature>
<evidence type="ECO:0000256" key="7">
    <source>
        <dbReference type="ARBA" id="ARBA00022729"/>
    </source>
</evidence>
<proteinExistence type="inferred from homology"/>
<keyword evidence="9" id="KW-0106">Calcium</keyword>
<evidence type="ECO:0000256" key="14">
    <source>
        <dbReference type="SAM" id="MobiDB-lite"/>
    </source>
</evidence>
<keyword evidence="6 15" id="KW-0812">Transmembrane</keyword>
<dbReference type="InterPro" id="IPR009567">
    <property type="entry name" value="SARAF"/>
</dbReference>
<keyword evidence="12 15" id="KW-0472">Membrane</keyword>
<dbReference type="PANTHER" id="PTHR15929">
    <property type="entry name" value="STORE-OPERATED CALCIUM ENTRY-ASSOCIATED REGULATORY FACTOR"/>
    <property type="match status" value="1"/>
</dbReference>
<dbReference type="AlphaFoldDB" id="A0A1D2MHV2"/>
<evidence type="ECO:0000256" key="9">
    <source>
        <dbReference type="ARBA" id="ARBA00022837"/>
    </source>
</evidence>
<gene>
    <name evidence="16" type="ORF">Ocin01_14127</name>
</gene>
<evidence type="ECO:0000256" key="8">
    <source>
        <dbReference type="ARBA" id="ARBA00022824"/>
    </source>
</evidence>
<evidence type="ECO:0000256" key="6">
    <source>
        <dbReference type="ARBA" id="ARBA00022692"/>
    </source>
</evidence>
<evidence type="ECO:0000256" key="5">
    <source>
        <dbReference type="ARBA" id="ARBA00022568"/>
    </source>
</evidence>
<keyword evidence="8" id="KW-0256">Endoplasmic reticulum</keyword>
<dbReference type="GO" id="GO:0005789">
    <property type="term" value="C:endoplasmic reticulum membrane"/>
    <property type="evidence" value="ECO:0007669"/>
    <property type="project" value="UniProtKB-SubCell"/>
</dbReference>
<evidence type="ECO:0000256" key="10">
    <source>
        <dbReference type="ARBA" id="ARBA00022989"/>
    </source>
</evidence>
<comment type="caution">
    <text evidence="16">The sequence shown here is derived from an EMBL/GenBank/DDBJ whole genome shotgun (WGS) entry which is preliminary data.</text>
</comment>
<dbReference type="OrthoDB" id="20303at2759"/>
<evidence type="ECO:0000256" key="1">
    <source>
        <dbReference type="ARBA" id="ARBA00004115"/>
    </source>
</evidence>
<feature type="compositionally biased region" description="Low complexity" evidence="14">
    <location>
        <begin position="270"/>
        <end position="288"/>
    </location>
</feature>
<reference evidence="16 17" key="1">
    <citation type="journal article" date="2016" name="Genome Biol. Evol.">
        <title>Gene Family Evolution Reflects Adaptation to Soil Environmental Stressors in the Genome of the Collembolan Orchesella cincta.</title>
        <authorList>
            <person name="Faddeeva-Vakhrusheva A."/>
            <person name="Derks M.F."/>
            <person name="Anvar S.Y."/>
            <person name="Agamennone V."/>
            <person name="Suring W."/>
            <person name="Smit S."/>
            <person name="van Straalen N.M."/>
            <person name="Roelofs D."/>
        </authorList>
    </citation>
    <scope>NUCLEOTIDE SEQUENCE [LARGE SCALE GENOMIC DNA]</scope>
    <source>
        <tissue evidence="16">Mixed pool</tissue>
    </source>
</reference>
<sequence>RNLVNEVESFENGRVISTFVTDSLPFPAVGTGGKPGIDKVKLRDVQVLTLYSESMTSGRRSSPVPHLRCVGGGASCGYTPKVVQCYNRGSNGEDWECKADLDSGYKFGRISVTCEGYDYPADPYILKGSCGLEYTLDLTNPPKTGFLTKLTLVLVAAILFYVFYTTCIKPVGNRQRSNTNDDNPRRPGPPGSAPPPPGFRSDYYGSGHNSGGGFFDGGGSCNANAQGSSGGSGGGFWAGAATGGLVGYMFGRNNNGSQQGVFHRPSSSQGWGSSTLPSSGSGSSTTSSGFGGMFGSDKKVRLADVKVLTLHSGAMTNGRRISPVPQLQCVGGCGQILRWECKAEMEEEYRFGQITISCEGYDYPKDEYILVGSCGLEYTLVSNKEINGTGIFAFVLVVLLIVAAIVICVLVTRSHAGADEVVLHPAPGSVVVGVPYRRHSDGGFLNGAAVGYMVGRDTNRGYHTAYHRSATHYGGGGGGVRTGFGGTARR</sequence>
<feature type="region of interest" description="Disordered" evidence="14">
    <location>
        <begin position="174"/>
        <end position="203"/>
    </location>
</feature>
<feature type="non-terminal residue" evidence="16">
    <location>
        <position position="1"/>
    </location>
</feature>
<protein>
    <recommendedName>
        <fullName evidence="3">Store-operated calcium entry-associated regulatory factor</fullName>
    </recommendedName>
    <alternativeName>
        <fullName evidence="13">Transmembrane protein 66</fullName>
    </alternativeName>
</protein>
<evidence type="ECO:0000256" key="3">
    <source>
        <dbReference type="ARBA" id="ARBA00016584"/>
    </source>
</evidence>
<dbReference type="Pfam" id="PF06682">
    <property type="entry name" value="SARAF"/>
    <property type="match status" value="3"/>
</dbReference>
<keyword evidence="4" id="KW-0813">Transport</keyword>
<evidence type="ECO:0000256" key="4">
    <source>
        <dbReference type="ARBA" id="ARBA00022448"/>
    </source>
</evidence>
<comment type="similarity">
    <text evidence="2">Belongs to the SARAF family.</text>
</comment>
<keyword evidence="10 15" id="KW-1133">Transmembrane helix</keyword>
<feature type="compositionally biased region" description="Polar residues" evidence="14">
    <location>
        <begin position="257"/>
        <end position="269"/>
    </location>
</feature>
<dbReference type="Proteomes" id="UP000094527">
    <property type="component" value="Unassembled WGS sequence"/>
</dbReference>
<evidence type="ECO:0000256" key="13">
    <source>
        <dbReference type="ARBA" id="ARBA00031116"/>
    </source>
</evidence>
<organism evidence="16 17">
    <name type="scientific">Orchesella cincta</name>
    <name type="common">Springtail</name>
    <name type="synonym">Podura cincta</name>
    <dbReference type="NCBI Taxonomy" id="48709"/>
    <lineage>
        <taxon>Eukaryota</taxon>
        <taxon>Metazoa</taxon>
        <taxon>Ecdysozoa</taxon>
        <taxon>Arthropoda</taxon>
        <taxon>Hexapoda</taxon>
        <taxon>Collembola</taxon>
        <taxon>Entomobryomorpha</taxon>
        <taxon>Entomobryoidea</taxon>
        <taxon>Orchesellidae</taxon>
        <taxon>Orchesellinae</taxon>
        <taxon>Orchesella</taxon>
    </lineage>
</organism>
<keyword evidence="17" id="KW-1185">Reference proteome</keyword>
<evidence type="ECO:0000256" key="11">
    <source>
        <dbReference type="ARBA" id="ARBA00023065"/>
    </source>
</evidence>
<dbReference type="GO" id="GO:2001256">
    <property type="term" value="P:regulation of store-operated calcium entry"/>
    <property type="evidence" value="ECO:0007669"/>
    <property type="project" value="InterPro"/>
</dbReference>
<feature type="compositionally biased region" description="Pro residues" evidence="14">
    <location>
        <begin position="186"/>
        <end position="198"/>
    </location>
</feature>
<feature type="transmembrane region" description="Helical" evidence="15">
    <location>
        <begin position="391"/>
        <end position="411"/>
    </location>
</feature>
<evidence type="ECO:0000313" key="17">
    <source>
        <dbReference type="Proteomes" id="UP000094527"/>
    </source>
</evidence>
<comment type="subcellular location">
    <subcellularLocation>
        <location evidence="1">Endoplasmic reticulum membrane</location>
        <topology evidence="1">Single-pass type I membrane protein</topology>
    </subcellularLocation>
</comment>
<evidence type="ECO:0000313" key="16">
    <source>
        <dbReference type="EMBL" id="ODM92556.1"/>
    </source>
</evidence>
<evidence type="ECO:0000256" key="15">
    <source>
        <dbReference type="SAM" id="Phobius"/>
    </source>
</evidence>
<dbReference type="PANTHER" id="PTHR15929:SF0">
    <property type="entry name" value="STORE-OPERATED CALCIUM ENTRY-ASSOCIATED REGULATORY FACTOR"/>
    <property type="match status" value="1"/>
</dbReference>